<feature type="binding site" evidence="6">
    <location>
        <position position="81"/>
    </location>
    <ligand>
        <name>substrate</name>
    </ligand>
</feature>
<evidence type="ECO:0000256" key="7">
    <source>
        <dbReference type="RuleBase" id="RU003653"/>
    </source>
</evidence>
<dbReference type="OrthoDB" id="9802055at2"/>
<dbReference type="Gene3D" id="3.90.230.10">
    <property type="entry name" value="Creatinase/methionine aminopeptidase superfamily"/>
    <property type="match status" value="1"/>
</dbReference>
<feature type="binding site" evidence="6">
    <location>
        <position position="109"/>
    </location>
    <ligand>
        <name>a divalent metal cation</name>
        <dbReference type="ChEBI" id="CHEBI:60240"/>
        <label>1</label>
    </ligand>
</feature>
<evidence type="ECO:0000259" key="8">
    <source>
        <dbReference type="Pfam" id="PF00557"/>
    </source>
</evidence>
<feature type="binding site" evidence="6">
    <location>
        <position position="205"/>
    </location>
    <ligand>
        <name>a divalent metal cation</name>
        <dbReference type="ChEBI" id="CHEBI:60240"/>
        <label>2</label>
        <note>catalytic</note>
    </ligand>
</feature>
<keyword evidence="5 6" id="KW-0378">Hydrolase</keyword>
<dbReference type="Pfam" id="PF00557">
    <property type="entry name" value="Peptidase_M24"/>
    <property type="match status" value="1"/>
</dbReference>
<keyword evidence="4 6" id="KW-0479">Metal-binding</keyword>
<feature type="binding site" evidence="6">
    <location>
        <position position="171"/>
    </location>
    <ligand>
        <name>a divalent metal cation</name>
        <dbReference type="ChEBI" id="CHEBI:60240"/>
        <label>2</label>
        <note>catalytic</note>
    </ligand>
</feature>
<dbReference type="PRINTS" id="PR00599">
    <property type="entry name" value="MAPEPTIDASE"/>
</dbReference>
<keyword evidence="2 6" id="KW-0031">Aminopeptidase</keyword>
<dbReference type="RefSeq" id="WP_092318824.1">
    <property type="nucleotide sequence ID" value="NZ_FOKY01000004.1"/>
</dbReference>
<feature type="binding site" evidence="6">
    <location>
        <position position="109"/>
    </location>
    <ligand>
        <name>a divalent metal cation</name>
        <dbReference type="ChEBI" id="CHEBI:60240"/>
        <label>2</label>
        <note>catalytic</note>
    </ligand>
</feature>
<evidence type="ECO:0000256" key="6">
    <source>
        <dbReference type="HAMAP-Rule" id="MF_01974"/>
    </source>
</evidence>
<dbReference type="HAMAP" id="MF_01974">
    <property type="entry name" value="MetAP_1"/>
    <property type="match status" value="1"/>
</dbReference>
<evidence type="ECO:0000313" key="10">
    <source>
        <dbReference type="Proteomes" id="UP000240042"/>
    </source>
</evidence>
<comment type="catalytic activity">
    <reaction evidence="6 7">
        <text>Release of N-terminal amino acids, preferentially methionine, from peptides and arylamides.</text>
        <dbReference type="EC" id="3.4.11.18"/>
    </reaction>
</comment>
<evidence type="ECO:0000256" key="3">
    <source>
        <dbReference type="ARBA" id="ARBA00022670"/>
    </source>
</evidence>
<feature type="binding site" evidence="6">
    <location>
        <position position="98"/>
    </location>
    <ligand>
        <name>a divalent metal cation</name>
        <dbReference type="ChEBI" id="CHEBI:60240"/>
        <label>1</label>
    </ligand>
</feature>
<accession>A0A1I1DTC4</accession>
<evidence type="ECO:0000256" key="2">
    <source>
        <dbReference type="ARBA" id="ARBA00022438"/>
    </source>
</evidence>
<dbReference type="SUPFAM" id="SSF55920">
    <property type="entry name" value="Creatinase/aminopeptidase"/>
    <property type="match status" value="1"/>
</dbReference>
<evidence type="ECO:0000256" key="1">
    <source>
        <dbReference type="ARBA" id="ARBA00002521"/>
    </source>
</evidence>
<dbReference type="NCBIfam" id="TIGR00500">
    <property type="entry name" value="met_pdase_I"/>
    <property type="match status" value="1"/>
</dbReference>
<dbReference type="STRING" id="34097.SAMN02745150_00773"/>
<dbReference type="InterPro" id="IPR036005">
    <property type="entry name" value="Creatinase/aminopeptidase-like"/>
</dbReference>
<dbReference type="InterPro" id="IPR000994">
    <property type="entry name" value="Pept_M24"/>
</dbReference>
<dbReference type="EC" id="3.4.11.18" evidence="6 7"/>
<comment type="similarity">
    <text evidence="6">Belongs to the peptidase M24A family. Methionine aminopeptidase type 1 subfamily.</text>
</comment>
<reference evidence="10" key="1">
    <citation type="submission" date="2016-10" db="EMBL/GenBank/DDBJ databases">
        <authorList>
            <person name="Varghese N."/>
            <person name="Submissions S."/>
        </authorList>
    </citation>
    <scope>NUCLEOTIDE SEQUENCE [LARGE SCALE GENOMIC DNA]</scope>
    <source>
        <strain evidence="10">ATCC 43811</strain>
    </source>
</reference>
<organism evidence="9 10">
    <name type="scientific">Brevinema andersonii</name>
    <dbReference type="NCBI Taxonomy" id="34097"/>
    <lineage>
        <taxon>Bacteria</taxon>
        <taxon>Pseudomonadati</taxon>
        <taxon>Spirochaetota</taxon>
        <taxon>Spirochaetia</taxon>
        <taxon>Brevinematales</taxon>
        <taxon>Brevinemataceae</taxon>
        <taxon>Brevinema</taxon>
    </lineage>
</organism>
<comment type="cofactor">
    <cofactor evidence="6">
        <name>Co(2+)</name>
        <dbReference type="ChEBI" id="CHEBI:48828"/>
    </cofactor>
    <cofactor evidence="6">
        <name>Zn(2+)</name>
        <dbReference type="ChEBI" id="CHEBI:29105"/>
    </cofactor>
    <cofactor evidence="6">
        <name>Mn(2+)</name>
        <dbReference type="ChEBI" id="CHEBI:29035"/>
    </cofactor>
    <cofactor evidence="6">
        <name>Fe(2+)</name>
        <dbReference type="ChEBI" id="CHEBI:29033"/>
    </cofactor>
    <text evidence="6">Binds 2 divalent metal cations per subunit. Has a high-affinity and a low affinity metal-binding site. The true nature of the physiological cofactor is under debate. The enzyme is active with cobalt, zinc, manganese or divalent iron ions. Most likely, methionine aminopeptidases function as mononuclear Fe(2+)-metalloproteases under physiological conditions, and the catalytically relevant metal-binding site has been assigned to the histidine-containing high-affinity site.</text>
</comment>
<feature type="binding site" evidence="6">
    <location>
        <position position="178"/>
    </location>
    <ligand>
        <name>substrate</name>
    </ligand>
</feature>
<feature type="domain" description="Peptidase M24" evidence="8">
    <location>
        <begin position="10"/>
        <end position="242"/>
    </location>
</feature>
<name>A0A1I1DTC4_BREAD</name>
<dbReference type="GO" id="GO:0006508">
    <property type="term" value="P:proteolysis"/>
    <property type="evidence" value="ECO:0007669"/>
    <property type="project" value="UniProtKB-KW"/>
</dbReference>
<dbReference type="GO" id="GO:0004239">
    <property type="term" value="F:initiator methionyl aminopeptidase activity"/>
    <property type="evidence" value="ECO:0007669"/>
    <property type="project" value="UniProtKB-UniRule"/>
</dbReference>
<dbReference type="Proteomes" id="UP000240042">
    <property type="component" value="Unassembled WGS sequence"/>
</dbReference>
<protein>
    <recommendedName>
        <fullName evidence="6 7">Methionine aminopeptidase</fullName>
        <shortName evidence="6">MAP</shortName>
        <shortName evidence="6">MetAP</shortName>
        <ecNumber evidence="6 7">3.4.11.18</ecNumber>
    </recommendedName>
    <alternativeName>
        <fullName evidence="6">Peptidase M</fullName>
    </alternativeName>
</protein>
<feature type="binding site" evidence="6">
    <location>
        <position position="236"/>
    </location>
    <ligand>
        <name>a divalent metal cation</name>
        <dbReference type="ChEBI" id="CHEBI:60240"/>
        <label>2</label>
        <note>catalytic</note>
    </ligand>
</feature>
<dbReference type="GO" id="GO:0005829">
    <property type="term" value="C:cytosol"/>
    <property type="evidence" value="ECO:0007669"/>
    <property type="project" value="TreeGrafter"/>
</dbReference>
<dbReference type="CDD" id="cd01086">
    <property type="entry name" value="MetAP1"/>
    <property type="match status" value="1"/>
</dbReference>
<dbReference type="PANTHER" id="PTHR43330">
    <property type="entry name" value="METHIONINE AMINOPEPTIDASE"/>
    <property type="match status" value="1"/>
</dbReference>
<keyword evidence="10" id="KW-1185">Reference proteome</keyword>
<proteinExistence type="inferred from homology"/>
<evidence type="ECO:0000256" key="4">
    <source>
        <dbReference type="ARBA" id="ARBA00022723"/>
    </source>
</evidence>
<sequence>MKKKALEIGYMKQAGKLVADCFNYLKTIIKPGITGKELDAAVEALIFSRGGRPAFKNYAPMCGVRPFPASICISFNEEVIHGIPSDRAIQDGDVVSVDIGAELNGYYGDSAYTFLVGKVSNEVEELSRITQEALKAAIRVCEPGNYIGDIGKAVESVVKKKYGIVREFCGHSIGKRLHDGISIVNYYDPKRKGPKLEAGMTLAIEPMINLGTEKVVVLDDGWTVVTQDGKPSCHWEHSIAITYDGPVILTDREDFFLD</sequence>
<dbReference type="PANTHER" id="PTHR43330:SF27">
    <property type="entry name" value="METHIONINE AMINOPEPTIDASE"/>
    <property type="match status" value="1"/>
</dbReference>
<comment type="function">
    <text evidence="1 6">Removes the N-terminal methionine from nascent proteins. The N-terminal methionine is often cleaved when the second residue in the primary sequence is small and uncharged (Met-Ala-, Cys, Gly, Pro, Ser, Thr, or Val). Requires deformylation of the N(alpha)-formylated initiator methionine before it can be hydrolyzed.</text>
</comment>
<dbReference type="GO" id="GO:0046872">
    <property type="term" value="F:metal ion binding"/>
    <property type="evidence" value="ECO:0007669"/>
    <property type="project" value="UniProtKB-UniRule"/>
</dbReference>
<evidence type="ECO:0000256" key="5">
    <source>
        <dbReference type="ARBA" id="ARBA00022801"/>
    </source>
</evidence>
<dbReference type="InterPro" id="IPR002467">
    <property type="entry name" value="Pept_M24A_MAP1"/>
</dbReference>
<gene>
    <name evidence="6" type="primary">map</name>
    <name evidence="9" type="ORF">SAMN02745150_00773</name>
</gene>
<dbReference type="EMBL" id="FOKY01000004">
    <property type="protein sequence ID" value="SFB78279.1"/>
    <property type="molecule type" value="Genomic_DNA"/>
</dbReference>
<dbReference type="AlphaFoldDB" id="A0A1I1DTC4"/>
<evidence type="ECO:0000313" key="9">
    <source>
        <dbReference type="EMBL" id="SFB78279.1"/>
    </source>
</evidence>
<dbReference type="GO" id="GO:0070006">
    <property type="term" value="F:metalloaminopeptidase activity"/>
    <property type="evidence" value="ECO:0007669"/>
    <property type="project" value="UniProtKB-UniRule"/>
</dbReference>
<feature type="binding site" evidence="6">
    <location>
        <position position="236"/>
    </location>
    <ligand>
        <name>a divalent metal cation</name>
        <dbReference type="ChEBI" id="CHEBI:60240"/>
        <label>1</label>
    </ligand>
</feature>
<dbReference type="InterPro" id="IPR001714">
    <property type="entry name" value="Pept_M24_MAP"/>
</dbReference>
<comment type="subunit">
    <text evidence="6">Monomer.</text>
</comment>
<keyword evidence="3 6" id="KW-0645">Protease</keyword>